<feature type="region of interest" description="Disordered" evidence="3">
    <location>
        <begin position="256"/>
        <end position="361"/>
    </location>
</feature>
<dbReference type="InterPro" id="IPR011055">
    <property type="entry name" value="Dup_hybrid_motif"/>
</dbReference>
<comment type="caution">
    <text evidence="7">The sequence shown here is derived from an EMBL/GenBank/DDBJ whole genome shotgun (WGS) entry which is preliminary data.</text>
</comment>
<protein>
    <submittedName>
        <fullName evidence="7">Peptidoglycan DD-metalloendopeptidase family protein</fullName>
    </submittedName>
</protein>
<dbReference type="Pfam" id="PF24568">
    <property type="entry name" value="CC_PcsB"/>
    <property type="match status" value="1"/>
</dbReference>
<feature type="domain" description="Peptidoglycan hydrolase PcsB coiled-coil" evidence="6">
    <location>
        <begin position="88"/>
        <end position="161"/>
    </location>
</feature>
<feature type="compositionally biased region" description="Basic and acidic residues" evidence="3">
    <location>
        <begin position="272"/>
        <end position="292"/>
    </location>
</feature>
<feature type="compositionally biased region" description="Basic and acidic residues" evidence="3">
    <location>
        <begin position="334"/>
        <end position="346"/>
    </location>
</feature>
<dbReference type="Gene3D" id="2.70.70.10">
    <property type="entry name" value="Glucose Permease (Domain IIA)"/>
    <property type="match status" value="1"/>
</dbReference>
<dbReference type="PANTHER" id="PTHR21666:SF270">
    <property type="entry name" value="MUREIN HYDROLASE ACTIVATOR ENVC"/>
    <property type="match status" value="1"/>
</dbReference>
<dbReference type="InterPro" id="IPR057309">
    <property type="entry name" value="PcsB_CC"/>
</dbReference>
<dbReference type="EMBL" id="JARPYT010000046">
    <property type="protein sequence ID" value="MDT2638474.1"/>
    <property type="molecule type" value="Genomic_DNA"/>
</dbReference>
<dbReference type="AlphaFoldDB" id="A0AAW8TPB4"/>
<dbReference type="Pfam" id="PF01551">
    <property type="entry name" value="Peptidase_M23"/>
    <property type="match status" value="1"/>
</dbReference>
<reference evidence="7" key="1">
    <citation type="submission" date="2023-03" db="EMBL/GenBank/DDBJ databases">
        <authorList>
            <person name="Shen W."/>
            <person name="Cai J."/>
        </authorList>
    </citation>
    <scope>NUCLEOTIDE SEQUENCE</scope>
    <source>
        <strain evidence="7">P55-2</strain>
    </source>
</reference>
<dbReference type="InterPro" id="IPR016047">
    <property type="entry name" value="M23ase_b-sheet_dom"/>
</dbReference>
<evidence type="ECO:0000313" key="8">
    <source>
        <dbReference type="Proteomes" id="UP001245561"/>
    </source>
</evidence>
<feature type="compositionally biased region" description="Basic and acidic residues" evidence="3">
    <location>
        <begin position="302"/>
        <end position="315"/>
    </location>
</feature>
<gene>
    <name evidence="7" type="ORF">P7D36_13415</name>
</gene>
<accession>A0AAW8TPB4</accession>
<feature type="coiled-coil region" evidence="2">
    <location>
        <begin position="39"/>
        <end position="101"/>
    </location>
</feature>
<evidence type="ECO:0000256" key="1">
    <source>
        <dbReference type="ARBA" id="ARBA00022729"/>
    </source>
</evidence>
<dbReference type="RefSeq" id="WP_227150466.1">
    <property type="nucleotide sequence ID" value="NZ_JARPYS010000060.1"/>
</dbReference>
<organism evidence="7 8">
    <name type="scientific">Enterococcus dongliensis</name>
    <dbReference type="NCBI Taxonomy" id="2559925"/>
    <lineage>
        <taxon>Bacteria</taxon>
        <taxon>Bacillati</taxon>
        <taxon>Bacillota</taxon>
        <taxon>Bacilli</taxon>
        <taxon>Lactobacillales</taxon>
        <taxon>Enterococcaceae</taxon>
        <taxon>Enterococcus</taxon>
    </lineage>
</organism>
<evidence type="ECO:0000313" key="7">
    <source>
        <dbReference type="EMBL" id="MDT2638474.1"/>
    </source>
</evidence>
<proteinExistence type="predicted"/>
<evidence type="ECO:0000256" key="2">
    <source>
        <dbReference type="SAM" id="Coils"/>
    </source>
</evidence>
<dbReference type="Proteomes" id="UP001245561">
    <property type="component" value="Unassembled WGS sequence"/>
</dbReference>
<feature type="domain" description="M23ase beta-sheet core" evidence="5">
    <location>
        <begin position="388"/>
        <end position="475"/>
    </location>
</feature>
<dbReference type="SUPFAM" id="SSF51261">
    <property type="entry name" value="Duplicated hybrid motif"/>
    <property type="match status" value="1"/>
</dbReference>
<dbReference type="Gene3D" id="6.10.250.3150">
    <property type="match status" value="1"/>
</dbReference>
<feature type="compositionally biased region" description="Basic and acidic residues" evidence="3">
    <location>
        <begin position="256"/>
        <end position="265"/>
    </location>
</feature>
<dbReference type="PANTHER" id="PTHR21666">
    <property type="entry name" value="PEPTIDASE-RELATED"/>
    <property type="match status" value="1"/>
</dbReference>
<feature type="signal peptide" evidence="4">
    <location>
        <begin position="1"/>
        <end position="25"/>
    </location>
</feature>
<evidence type="ECO:0000259" key="5">
    <source>
        <dbReference type="Pfam" id="PF01551"/>
    </source>
</evidence>
<name>A0AAW8TPB4_9ENTE</name>
<sequence length="491" mass="54542">MNKKIIFVSSLMLSLLINRSIIASAQTIDEKIQDKSGRIENIINKQKSAKSNLTDLNNQIEQLEKEYQVVLNDKNNTEKKLNSLRTNISNLEKKITRRNDQIVKQARSVQTNQGRDSIVSILFNSESLSDVVNTTVGMTKLLNANNETMQVQIEDKKNLETLKNTEEKKLKEAEEKTQSLGEKEVALANAKLEQNVQINEISSNLATETSEKEKFENQKIEAEKKKEEELKALEEEKRKQTEAELIIKAQEAEALRKAQDAENNKKQQSTEILEKVETEENDAKVNETKQEESITLEEEKTESEAKNQETEHNSEESFVPVPPIQQNETPTPLDDTKSEQTVDSSKEQTVTDVNDPSKESSWRAPVSNIIVTSPFGNRYDPTGFSGTFHSGLDMGGTSSTPIMASRAGTVVQSSFDGSAGNYIIIDHGDGYYSYYLHMSSFVASVGQSVSAGQTIGIMGTTGNSTGVHLHFSISTSPNWTGFIDPAPLLGV</sequence>
<dbReference type="CDD" id="cd12797">
    <property type="entry name" value="M23_peptidase"/>
    <property type="match status" value="1"/>
</dbReference>
<dbReference type="GO" id="GO:0004222">
    <property type="term" value="F:metalloendopeptidase activity"/>
    <property type="evidence" value="ECO:0007669"/>
    <property type="project" value="TreeGrafter"/>
</dbReference>
<feature type="chain" id="PRO_5043532848" evidence="4">
    <location>
        <begin position="26"/>
        <end position="491"/>
    </location>
</feature>
<dbReference type="InterPro" id="IPR050570">
    <property type="entry name" value="Cell_wall_metabolism_enzyme"/>
</dbReference>
<evidence type="ECO:0000256" key="3">
    <source>
        <dbReference type="SAM" id="MobiDB-lite"/>
    </source>
</evidence>
<evidence type="ECO:0000259" key="6">
    <source>
        <dbReference type="Pfam" id="PF24568"/>
    </source>
</evidence>
<keyword evidence="2" id="KW-0175">Coiled coil</keyword>
<evidence type="ECO:0000256" key="4">
    <source>
        <dbReference type="SAM" id="SignalP"/>
    </source>
</evidence>
<keyword evidence="1 4" id="KW-0732">Signal</keyword>